<gene>
    <name evidence="1" type="ORF">CBF29_07135</name>
</gene>
<dbReference type="EMBL" id="NGKA01000009">
    <property type="protein sequence ID" value="RSU11885.1"/>
    <property type="molecule type" value="Genomic_DNA"/>
</dbReference>
<protein>
    <submittedName>
        <fullName evidence="1">Bacteriocin immunity protein</fullName>
    </submittedName>
</protein>
<reference evidence="1 2" key="1">
    <citation type="submission" date="2017-05" db="EMBL/GenBank/DDBJ databases">
        <title>Vagococcus spp. assemblies.</title>
        <authorList>
            <person name="Gulvik C.A."/>
        </authorList>
    </citation>
    <scope>NUCLEOTIDE SEQUENCE [LARGE SCALE GENOMIC DNA]</scope>
    <source>
        <strain evidence="1 2">CCUG 51432</strain>
    </source>
</reference>
<comment type="caution">
    <text evidence="1">The sequence shown here is derived from an EMBL/GenBank/DDBJ whole genome shotgun (WGS) entry which is preliminary data.</text>
</comment>
<dbReference type="GO" id="GO:0030153">
    <property type="term" value="P:bacteriocin immunity"/>
    <property type="evidence" value="ECO:0007669"/>
    <property type="project" value="InterPro"/>
</dbReference>
<name>A0A430AV14_9ENTE</name>
<organism evidence="1 2">
    <name type="scientific">Vagococcus elongatus</name>
    <dbReference type="NCBI Taxonomy" id="180344"/>
    <lineage>
        <taxon>Bacteria</taxon>
        <taxon>Bacillati</taxon>
        <taxon>Bacillota</taxon>
        <taxon>Bacilli</taxon>
        <taxon>Lactobacillales</taxon>
        <taxon>Enterococcaceae</taxon>
        <taxon>Vagococcus</taxon>
    </lineage>
</organism>
<dbReference type="RefSeq" id="WP_126808941.1">
    <property type="nucleotide sequence ID" value="NZ_NGKA01000009.1"/>
</dbReference>
<proteinExistence type="predicted"/>
<sequence>MEKLKWFAGGKERKEQAVTLITELLSELKNDPKSYSLQKLLINYQEDLERQQTAIPYILSRMTMDISSVIRKEEITLSKDQSDKLKQLISLLNIRYGY</sequence>
<evidence type="ECO:0000313" key="1">
    <source>
        <dbReference type="EMBL" id="RSU11885.1"/>
    </source>
</evidence>
<dbReference type="OrthoDB" id="2135506at2"/>
<dbReference type="Pfam" id="PF08951">
    <property type="entry name" value="EntA_Immun"/>
    <property type="match status" value="1"/>
</dbReference>
<evidence type="ECO:0000313" key="2">
    <source>
        <dbReference type="Proteomes" id="UP000287605"/>
    </source>
</evidence>
<dbReference type="InterPro" id="IPR053739">
    <property type="entry name" value="Bact_Immunity_Domain_sf"/>
</dbReference>
<dbReference type="InterPro" id="IPR015046">
    <property type="entry name" value="LciA_Immunity-like"/>
</dbReference>
<dbReference type="AlphaFoldDB" id="A0A430AV14"/>
<dbReference type="Gene3D" id="1.20.1440.140">
    <property type="match status" value="1"/>
</dbReference>
<dbReference type="Proteomes" id="UP000287605">
    <property type="component" value="Unassembled WGS sequence"/>
</dbReference>
<accession>A0A430AV14</accession>
<keyword evidence="2" id="KW-1185">Reference proteome</keyword>